<sequence>MLQMFVLITSGGYLMAQDLHFSQYFNAPLLVNPANTGFNPESDYRLGINYRNQWANIGSPYKTMSMWGDAQLFNNRFENGWVGVGGMLFTDAAGDGSLTATKGYASIAYHQVLGYDGLLSVGFGVGGVNKRVDASKLTFNDQWNGQFFDINIPSNEPFYYTSVYYMDLSAGINYAYFATDHIYINAGASIQHFNRPKESFFAPSVSNNTVEPRYNFFLNSNIKIQNLWILNPNMYYSKMGNATETVIGMNANRNLSGDGNSQLILGFYYRLGDAAIPMIGYQVNNIKLTFNYDATTSSLAGYNGSQGAFELSLVKTGIYGGNDNTKKLKCPKVVRF</sequence>
<comment type="caution">
    <text evidence="1">The sequence shown here is derived from an EMBL/GenBank/DDBJ whole genome shotgun (WGS) entry which is preliminary data.</text>
</comment>
<dbReference type="Proteomes" id="UP000249720">
    <property type="component" value="Unassembled WGS sequence"/>
</dbReference>
<protein>
    <submittedName>
        <fullName evidence="1">Type IX secretion system PorP/SprF family membrane protein</fullName>
    </submittedName>
</protein>
<evidence type="ECO:0000313" key="2">
    <source>
        <dbReference type="Proteomes" id="UP000249720"/>
    </source>
</evidence>
<evidence type="ECO:0000313" key="1">
    <source>
        <dbReference type="EMBL" id="PZX65580.1"/>
    </source>
</evidence>
<organism evidence="1 2">
    <name type="scientific">Hydrotalea sandarakina</name>
    <dbReference type="NCBI Taxonomy" id="1004304"/>
    <lineage>
        <taxon>Bacteria</taxon>
        <taxon>Pseudomonadati</taxon>
        <taxon>Bacteroidota</taxon>
        <taxon>Chitinophagia</taxon>
        <taxon>Chitinophagales</taxon>
        <taxon>Chitinophagaceae</taxon>
        <taxon>Hydrotalea</taxon>
    </lineage>
</organism>
<dbReference type="Pfam" id="PF11751">
    <property type="entry name" value="PorP_SprF"/>
    <property type="match status" value="1"/>
</dbReference>
<dbReference type="NCBIfam" id="TIGR03519">
    <property type="entry name" value="T9SS_PorP_fam"/>
    <property type="match status" value="1"/>
</dbReference>
<accession>A0A2W7S407</accession>
<gene>
    <name evidence="1" type="ORF">LX80_00068</name>
</gene>
<dbReference type="InterPro" id="IPR019861">
    <property type="entry name" value="PorP/SprF_Bacteroidetes"/>
</dbReference>
<proteinExistence type="predicted"/>
<reference evidence="1 2" key="1">
    <citation type="submission" date="2018-06" db="EMBL/GenBank/DDBJ databases">
        <title>Genomic Encyclopedia of Archaeal and Bacterial Type Strains, Phase II (KMG-II): from individual species to whole genera.</title>
        <authorList>
            <person name="Goeker M."/>
        </authorList>
    </citation>
    <scope>NUCLEOTIDE SEQUENCE [LARGE SCALE GENOMIC DNA]</scope>
    <source>
        <strain evidence="1 2">DSM 23241</strain>
    </source>
</reference>
<name>A0A2W7S407_9BACT</name>
<dbReference type="EMBL" id="QKZV01000001">
    <property type="protein sequence ID" value="PZX65580.1"/>
    <property type="molecule type" value="Genomic_DNA"/>
</dbReference>
<dbReference type="OrthoDB" id="1186563at2"/>
<keyword evidence="2" id="KW-1185">Reference proteome</keyword>
<dbReference type="AlphaFoldDB" id="A0A2W7S407"/>